<gene>
    <name evidence="1" type="ORF">X975_21766</name>
</gene>
<keyword evidence="2" id="KW-1185">Reference proteome</keyword>
<dbReference type="EMBL" id="KK117478">
    <property type="protein sequence ID" value="KFM70578.1"/>
    <property type="molecule type" value="Genomic_DNA"/>
</dbReference>
<dbReference type="InterPro" id="IPR011989">
    <property type="entry name" value="ARM-like"/>
</dbReference>
<protein>
    <submittedName>
        <fullName evidence="1">Uncharacterized protein</fullName>
    </submittedName>
</protein>
<reference evidence="1 2" key="1">
    <citation type="submission" date="2013-11" db="EMBL/GenBank/DDBJ databases">
        <title>Genome sequencing of Stegodyphus mimosarum.</title>
        <authorList>
            <person name="Bechsgaard J."/>
        </authorList>
    </citation>
    <scope>NUCLEOTIDE SEQUENCE [LARGE SCALE GENOMIC DNA]</scope>
</reference>
<accession>A0A087TZN9</accession>
<proteinExistence type="predicted"/>
<sequence>MILLLTASVKLFLHHPEKMQLLLGYILQHAKTSNNLSLKKLASIYHYFLNNYNIAQKIIGT</sequence>
<dbReference type="Gene3D" id="1.25.10.10">
    <property type="entry name" value="Leucine-rich Repeat Variant"/>
    <property type="match status" value="1"/>
</dbReference>
<evidence type="ECO:0000313" key="1">
    <source>
        <dbReference type="EMBL" id="KFM70578.1"/>
    </source>
</evidence>
<name>A0A087TZN9_STEMI</name>
<evidence type="ECO:0000313" key="2">
    <source>
        <dbReference type="Proteomes" id="UP000054359"/>
    </source>
</evidence>
<organism evidence="1 2">
    <name type="scientific">Stegodyphus mimosarum</name>
    <name type="common">African social velvet spider</name>
    <dbReference type="NCBI Taxonomy" id="407821"/>
    <lineage>
        <taxon>Eukaryota</taxon>
        <taxon>Metazoa</taxon>
        <taxon>Ecdysozoa</taxon>
        <taxon>Arthropoda</taxon>
        <taxon>Chelicerata</taxon>
        <taxon>Arachnida</taxon>
        <taxon>Araneae</taxon>
        <taxon>Araneomorphae</taxon>
        <taxon>Entelegynae</taxon>
        <taxon>Eresoidea</taxon>
        <taxon>Eresidae</taxon>
        <taxon>Stegodyphus</taxon>
    </lineage>
</organism>
<feature type="non-terminal residue" evidence="1">
    <location>
        <position position="61"/>
    </location>
</feature>
<dbReference type="AlphaFoldDB" id="A0A087TZN9"/>
<dbReference type="Proteomes" id="UP000054359">
    <property type="component" value="Unassembled WGS sequence"/>
</dbReference>